<organism evidence="2 3">
    <name type="scientific">Texcoconibacillus texcoconensis</name>
    <dbReference type="NCBI Taxonomy" id="1095777"/>
    <lineage>
        <taxon>Bacteria</taxon>
        <taxon>Bacillati</taxon>
        <taxon>Bacillota</taxon>
        <taxon>Bacilli</taxon>
        <taxon>Bacillales</taxon>
        <taxon>Bacillaceae</taxon>
        <taxon>Texcoconibacillus</taxon>
    </lineage>
</organism>
<dbReference type="InterPro" id="IPR025711">
    <property type="entry name" value="PepSY"/>
</dbReference>
<dbReference type="Pfam" id="PF03413">
    <property type="entry name" value="PepSY"/>
    <property type="match status" value="1"/>
</dbReference>
<gene>
    <name evidence="2" type="ORF">HNQ41_000936</name>
</gene>
<evidence type="ECO:0000313" key="3">
    <source>
        <dbReference type="Proteomes" id="UP000551878"/>
    </source>
</evidence>
<sequence>MSLKRFIFGLGVGAAAGYLLKNQIEQSGVQMSPEKALREVKRHVESIGTIDGTWIHMVPETYTQNQLDYDVYRGGVSCTTDDELKTFEFLVDASTGTVLRLYEQES</sequence>
<name>A0A840QN26_9BACI</name>
<feature type="domain" description="PepSY" evidence="1">
    <location>
        <begin position="31"/>
        <end position="100"/>
    </location>
</feature>
<comment type="caution">
    <text evidence="2">The sequence shown here is derived from an EMBL/GenBank/DDBJ whole genome shotgun (WGS) entry which is preliminary data.</text>
</comment>
<accession>A0A840QN26</accession>
<evidence type="ECO:0000259" key="1">
    <source>
        <dbReference type="Pfam" id="PF03413"/>
    </source>
</evidence>
<reference evidence="2 3" key="1">
    <citation type="submission" date="2020-08" db="EMBL/GenBank/DDBJ databases">
        <title>Genomic Encyclopedia of Type Strains, Phase IV (KMG-IV): sequencing the most valuable type-strain genomes for metagenomic binning, comparative biology and taxonomic classification.</title>
        <authorList>
            <person name="Goeker M."/>
        </authorList>
    </citation>
    <scope>NUCLEOTIDE SEQUENCE [LARGE SCALE GENOMIC DNA]</scope>
    <source>
        <strain evidence="2 3">DSM 24696</strain>
    </source>
</reference>
<evidence type="ECO:0000313" key="2">
    <source>
        <dbReference type="EMBL" id="MBB5172792.1"/>
    </source>
</evidence>
<dbReference type="AlphaFoldDB" id="A0A840QN26"/>
<dbReference type="Proteomes" id="UP000551878">
    <property type="component" value="Unassembled WGS sequence"/>
</dbReference>
<keyword evidence="3" id="KW-1185">Reference proteome</keyword>
<dbReference type="EMBL" id="JACHHB010000003">
    <property type="protein sequence ID" value="MBB5172792.1"/>
    <property type="molecule type" value="Genomic_DNA"/>
</dbReference>
<protein>
    <submittedName>
        <fullName evidence="2">Putative small secreted protein</fullName>
    </submittedName>
</protein>
<dbReference type="RefSeq" id="WP_184663248.1">
    <property type="nucleotide sequence ID" value="NZ_JACHHB010000003.1"/>
</dbReference>
<proteinExistence type="predicted"/>